<sequence length="41" mass="4303">MQAVFFCRIGTLVQAAAHSISLAGDRTEEENAGMGEAPPPE</sequence>
<protein>
    <submittedName>
        <fullName evidence="1">Uncharacterized protein</fullName>
    </submittedName>
</protein>
<evidence type="ECO:0000313" key="2">
    <source>
        <dbReference type="Proteomes" id="UP000004756"/>
    </source>
</evidence>
<dbReference type="EMBL" id="ACCJ01000058">
    <property type="protein sequence ID" value="EEG56549.1"/>
    <property type="molecule type" value="Genomic_DNA"/>
</dbReference>
<reference evidence="1 2" key="1">
    <citation type="submission" date="2009-02" db="EMBL/GenBank/DDBJ databases">
        <title>Draft genome sequence of Clostridium asparagiforme (DSM 15981).</title>
        <authorList>
            <person name="Sudarsanam P."/>
            <person name="Ley R."/>
            <person name="Guruge J."/>
            <person name="Turnbaugh P.J."/>
            <person name="Mahowald M."/>
            <person name="Liep D."/>
            <person name="Gordon J."/>
        </authorList>
    </citation>
    <scope>NUCLEOTIDE SEQUENCE [LARGE SCALE GENOMIC DNA]</scope>
    <source>
        <strain evidence="1 2">DSM 15981</strain>
    </source>
</reference>
<dbReference type="Proteomes" id="UP000004756">
    <property type="component" value="Unassembled WGS sequence"/>
</dbReference>
<name>C0CWJ0_9FIRM</name>
<gene>
    <name evidence="1" type="ORF">CLOSTASPAR_01356</name>
</gene>
<proteinExistence type="predicted"/>
<accession>C0CWJ0</accession>
<organism evidence="1 2">
    <name type="scientific">[Clostridium] asparagiforme DSM 15981</name>
    <dbReference type="NCBI Taxonomy" id="518636"/>
    <lineage>
        <taxon>Bacteria</taxon>
        <taxon>Bacillati</taxon>
        <taxon>Bacillota</taxon>
        <taxon>Clostridia</taxon>
        <taxon>Lachnospirales</taxon>
        <taxon>Lachnospiraceae</taxon>
        <taxon>Enterocloster</taxon>
    </lineage>
</organism>
<dbReference type="HOGENOM" id="CLU_3267788_0_0_9"/>
<keyword evidence="2" id="KW-1185">Reference proteome</keyword>
<evidence type="ECO:0000313" key="1">
    <source>
        <dbReference type="EMBL" id="EEG56549.1"/>
    </source>
</evidence>
<dbReference type="AlphaFoldDB" id="C0CWJ0"/>
<comment type="caution">
    <text evidence="1">The sequence shown here is derived from an EMBL/GenBank/DDBJ whole genome shotgun (WGS) entry which is preliminary data.</text>
</comment>